<feature type="compositionally biased region" description="Polar residues" evidence="1">
    <location>
        <begin position="9"/>
        <end position="29"/>
    </location>
</feature>
<gene>
    <name evidence="2" type="ORF">HW555_009085</name>
</gene>
<dbReference type="AlphaFoldDB" id="A0A835G9L4"/>
<organism evidence="2 3">
    <name type="scientific">Spodoptera exigua</name>
    <name type="common">Beet armyworm</name>
    <name type="synonym">Noctua fulgens</name>
    <dbReference type="NCBI Taxonomy" id="7107"/>
    <lineage>
        <taxon>Eukaryota</taxon>
        <taxon>Metazoa</taxon>
        <taxon>Ecdysozoa</taxon>
        <taxon>Arthropoda</taxon>
        <taxon>Hexapoda</taxon>
        <taxon>Insecta</taxon>
        <taxon>Pterygota</taxon>
        <taxon>Neoptera</taxon>
        <taxon>Endopterygota</taxon>
        <taxon>Lepidoptera</taxon>
        <taxon>Glossata</taxon>
        <taxon>Ditrysia</taxon>
        <taxon>Noctuoidea</taxon>
        <taxon>Noctuidae</taxon>
        <taxon>Amphipyrinae</taxon>
        <taxon>Spodoptera</taxon>
    </lineage>
</organism>
<accession>A0A835G9L4</accession>
<evidence type="ECO:0000313" key="2">
    <source>
        <dbReference type="EMBL" id="KAF9412416.1"/>
    </source>
</evidence>
<keyword evidence="3" id="KW-1185">Reference proteome</keyword>
<reference evidence="2" key="1">
    <citation type="submission" date="2020-08" db="EMBL/GenBank/DDBJ databases">
        <title>Spodoptera exigua strain:BAW_Kor-Di-RS1 Genome sequencing and assembly.</title>
        <authorList>
            <person name="Kim J."/>
            <person name="Nam H.Y."/>
            <person name="Kwon M."/>
            <person name="Choi J.H."/>
            <person name="Cho S.R."/>
            <person name="Kim G.-H."/>
        </authorList>
    </citation>
    <scope>NUCLEOTIDE SEQUENCE</scope>
    <source>
        <strain evidence="2">BAW_Kor-Di-RS1</strain>
        <tissue evidence="2">Whole-body</tissue>
    </source>
</reference>
<feature type="compositionally biased region" description="Basic and acidic residues" evidence="1">
    <location>
        <begin position="30"/>
        <end position="58"/>
    </location>
</feature>
<dbReference type="Proteomes" id="UP000648187">
    <property type="component" value="Unassembled WGS sequence"/>
</dbReference>
<feature type="region of interest" description="Disordered" evidence="1">
    <location>
        <begin position="1"/>
        <end position="72"/>
    </location>
</feature>
<proteinExistence type="predicted"/>
<name>A0A835G9L4_SPOEX</name>
<evidence type="ECO:0000313" key="3">
    <source>
        <dbReference type="Proteomes" id="UP000648187"/>
    </source>
</evidence>
<comment type="caution">
    <text evidence="2">The sequence shown here is derived from an EMBL/GenBank/DDBJ whole genome shotgun (WGS) entry which is preliminary data.</text>
</comment>
<evidence type="ECO:0000256" key="1">
    <source>
        <dbReference type="SAM" id="MobiDB-lite"/>
    </source>
</evidence>
<dbReference type="EMBL" id="JACKWZ010000190">
    <property type="protein sequence ID" value="KAF9412416.1"/>
    <property type="molecule type" value="Genomic_DNA"/>
</dbReference>
<protein>
    <submittedName>
        <fullName evidence="2">Uncharacterized protein</fullName>
    </submittedName>
</protein>
<sequence>MVESRRPRTPSTYSKPHTLLTYTHSSNPNSEHDSGTEGDSLSHSDQGLHSEGVPEHAEQVSAQEQRSEHRGRAEHAVHVLTLVVRFQLVEQVFQILKMEM</sequence>